<reference evidence="2 3" key="1">
    <citation type="submission" date="2022-09" db="EMBL/GenBank/DDBJ databases">
        <title>Enrichment on poylsaccharides allowed isolation of novel metabolic and taxonomic groups of Haloarchaea.</title>
        <authorList>
            <person name="Sorokin D.Y."/>
            <person name="Elcheninov A.G."/>
            <person name="Khizhniak T.V."/>
            <person name="Kolganova T.V."/>
            <person name="Kublanov I.V."/>
        </authorList>
    </citation>
    <scope>NUCLEOTIDE SEQUENCE [LARGE SCALE GENOMIC DNA]</scope>
    <source>
        <strain evidence="2 3">AArc-curdl1</strain>
    </source>
</reference>
<dbReference type="Pfam" id="PF08617">
    <property type="entry name" value="CGI-121"/>
    <property type="match status" value="1"/>
</dbReference>
<dbReference type="NCBIfam" id="NF011465">
    <property type="entry name" value="PRK14886.1-1"/>
    <property type="match status" value="1"/>
</dbReference>
<dbReference type="Proteomes" id="UP001321047">
    <property type="component" value="Unassembled WGS sequence"/>
</dbReference>
<evidence type="ECO:0000313" key="3">
    <source>
        <dbReference type="Proteomes" id="UP001321047"/>
    </source>
</evidence>
<dbReference type="SUPFAM" id="SSF143870">
    <property type="entry name" value="PF0523-like"/>
    <property type="match status" value="1"/>
</dbReference>
<accession>A0AAP2Z9S1</accession>
<evidence type="ECO:0000256" key="1">
    <source>
        <dbReference type="ARBA" id="ARBA00005546"/>
    </source>
</evidence>
<name>A0AAP2Z9S1_9EURY</name>
<comment type="similarity">
    <text evidence="1">Belongs to the CGI121/TPRKB family.</text>
</comment>
<proteinExistence type="inferred from homology"/>
<comment type="caution">
    <text evidence="2">The sequence shown here is derived from an EMBL/GenBank/DDBJ whole genome shotgun (WGS) entry which is preliminary data.</text>
</comment>
<dbReference type="InterPro" id="IPR016799">
    <property type="entry name" value="UCP022062"/>
</dbReference>
<sequence>MEIRTVELEIADLDDFLETVDSVATAHDVTVQAFDARYVAGRQHLERAVELADRAIARGENVARDRSVEILLYAAGRRQIDRALEMGVSAGETRAVFVIDGTGDEAAAATALRERLDGDGWKSLERSATGTSGDHFEWRDSATIESFFDITEAERAATDADLETLVCERVALLEVEK</sequence>
<dbReference type="RefSeq" id="WP_342808941.1">
    <property type="nucleotide sequence ID" value="NZ_JAOPJZ010000008.1"/>
</dbReference>
<protein>
    <submittedName>
        <fullName evidence="2">KEOPS complex subunit Cgi121</fullName>
    </submittedName>
</protein>
<dbReference type="InterPro" id="IPR036504">
    <property type="entry name" value="CGI121/TPRKB_sf"/>
</dbReference>
<dbReference type="PIRSF" id="PIRSF022062">
    <property type="entry name" value="UCP022062"/>
    <property type="match status" value="1"/>
</dbReference>
<dbReference type="Gene3D" id="3.30.2380.10">
    <property type="entry name" value="CGI121/TPRKB"/>
    <property type="match status" value="1"/>
</dbReference>
<evidence type="ECO:0000313" key="2">
    <source>
        <dbReference type="EMBL" id="MCU4752610.1"/>
    </source>
</evidence>
<dbReference type="InterPro" id="IPR013926">
    <property type="entry name" value="CGI121/TPRKB"/>
</dbReference>
<gene>
    <name evidence="2" type="primary">cgi121</name>
    <name evidence="2" type="ORF">OB919_11505</name>
</gene>
<dbReference type="AlphaFoldDB" id="A0AAP2Z9S1"/>
<organism evidence="2 3">
    <name type="scientific">Natronosalvus hydrolyticus</name>
    <dbReference type="NCBI Taxonomy" id="2979988"/>
    <lineage>
        <taxon>Archaea</taxon>
        <taxon>Methanobacteriati</taxon>
        <taxon>Methanobacteriota</taxon>
        <taxon>Stenosarchaea group</taxon>
        <taxon>Halobacteria</taxon>
        <taxon>Halobacteriales</taxon>
        <taxon>Natrialbaceae</taxon>
        <taxon>Natronosalvus</taxon>
    </lineage>
</organism>
<keyword evidence="3" id="KW-1185">Reference proteome</keyword>
<dbReference type="EMBL" id="JAOPJZ010000008">
    <property type="protein sequence ID" value="MCU4752610.1"/>
    <property type="molecule type" value="Genomic_DNA"/>
</dbReference>